<evidence type="ECO:0000256" key="8">
    <source>
        <dbReference type="ARBA" id="ARBA00022840"/>
    </source>
</evidence>
<dbReference type="InterPro" id="IPR018094">
    <property type="entry name" value="Thymidylate_kinase"/>
</dbReference>
<dbReference type="GO" id="GO:0006235">
    <property type="term" value="P:dTTP biosynthetic process"/>
    <property type="evidence" value="ECO:0007669"/>
    <property type="project" value="UniProtKB-UniRule"/>
</dbReference>
<evidence type="ECO:0000256" key="6">
    <source>
        <dbReference type="ARBA" id="ARBA00022741"/>
    </source>
</evidence>
<evidence type="ECO:0000256" key="3">
    <source>
        <dbReference type="ARBA" id="ARBA00017144"/>
    </source>
</evidence>
<dbReference type="GO" id="GO:0005829">
    <property type="term" value="C:cytosol"/>
    <property type="evidence" value="ECO:0007669"/>
    <property type="project" value="TreeGrafter"/>
</dbReference>
<feature type="domain" description="Thymidylate kinase-like" evidence="13">
    <location>
        <begin position="20"/>
        <end position="161"/>
    </location>
</feature>
<dbReference type="Proteomes" id="UP000318509">
    <property type="component" value="Unassembled WGS sequence"/>
</dbReference>
<proteinExistence type="inferred from homology"/>
<evidence type="ECO:0000256" key="4">
    <source>
        <dbReference type="ARBA" id="ARBA00022679"/>
    </source>
</evidence>
<dbReference type="GO" id="GO:0004798">
    <property type="term" value="F:dTMP kinase activity"/>
    <property type="evidence" value="ECO:0007669"/>
    <property type="project" value="UniProtKB-UniRule"/>
</dbReference>
<comment type="similarity">
    <text evidence="1 11">Belongs to the thymidylate kinase family.</text>
</comment>
<protein>
    <recommendedName>
        <fullName evidence="3 11">Thymidylate kinase</fullName>
        <ecNumber evidence="2 11">2.7.4.9</ecNumber>
    </recommendedName>
    <alternativeName>
        <fullName evidence="11">dTMP kinase</fullName>
    </alternativeName>
</protein>
<dbReference type="InterPro" id="IPR039430">
    <property type="entry name" value="Thymidylate_kin-like_dom"/>
</dbReference>
<evidence type="ECO:0000256" key="12">
    <source>
        <dbReference type="SAM" id="MobiDB-lite"/>
    </source>
</evidence>
<evidence type="ECO:0000256" key="11">
    <source>
        <dbReference type="HAMAP-Rule" id="MF_00165"/>
    </source>
</evidence>
<comment type="catalytic activity">
    <reaction evidence="9 11">
        <text>dTMP + ATP = dTDP + ADP</text>
        <dbReference type="Rhea" id="RHEA:13517"/>
        <dbReference type="ChEBI" id="CHEBI:30616"/>
        <dbReference type="ChEBI" id="CHEBI:58369"/>
        <dbReference type="ChEBI" id="CHEBI:63528"/>
        <dbReference type="ChEBI" id="CHEBI:456216"/>
        <dbReference type="EC" id="2.7.4.9"/>
    </reaction>
</comment>
<keyword evidence="4 11" id="KW-0808">Transferase</keyword>
<dbReference type="HAMAP" id="MF_00165">
    <property type="entry name" value="Thymidylate_kinase"/>
    <property type="match status" value="1"/>
</dbReference>
<dbReference type="PANTHER" id="PTHR10344">
    <property type="entry name" value="THYMIDYLATE KINASE"/>
    <property type="match status" value="1"/>
</dbReference>
<keyword evidence="7 11" id="KW-0418">Kinase</keyword>
<comment type="caution">
    <text evidence="14">The sequence shown here is derived from an EMBL/GenBank/DDBJ whole genome shotgun (WGS) entry which is preliminary data.</text>
</comment>
<evidence type="ECO:0000313" key="14">
    <source>
        <dbReference type="EMBL" id="TMI91198.1"/>
    </source>
</evidence>
<dbReference type="InterPro" id="IPR027417">
    <property type="entry name" value="P-loop_NTPase"/>
</dbReference>
<dbReference type="AlphaFoldDB" id="A0A537K5Y8"/>
<dbReference type="GO" id="GO:0005524">
    <property type="term" value="F:ATP binding"/>
    <property type="evidence" value="ECO:0007669"/>
    <property type="project" value="UniProtKB-UniRule"/>
</dbReference>
<dbReference type="FunFam" id="3.40.50.300:FF:000225">
    <property type="entry name" value="Thymidylate kinase"/>
    <property type="match status" value="1"/>
</dbReference>
<organism evidence="14 15">
    <name type="scientific">Candidatus Segetimicrobium genomatis</name>
    <dbReference type="NCBI Taxonomy" id="2569760"/>
    <lineage>
        <taxon>Bacteria</taxon>
        <taxon>Bacillati</taxon>
        <taxon>Candidatus Sysuimicrobiota</taxon>
        <taxon>Candidatus Sysuimicrobiia</taxon>
        <taxon>Candidatus Sysuimicrobiales</taxon>
        <taxon>Candidatus Segetimicrobiaceae</taxon>
        <taxon>Candidatus Segetimicrobium</taxon>
    </lineage>
</organism>
<keyword evidence="8 11" id="KW-0067">ATP-binding</keyword>
<evidence type="ECO:0000259" key="13">
    <source>
        <dbReference type="Pfam" id="PF02223"/>
    </source>
</evidence>
<evidence type="ECO:0000256" key="10">
    <source>
        <dbReference type="ARBA" id="ARBA00057735"/>
    </source>
</evidence>
<gene>
    <name evidence="11 14" type="primary">tmk</name>
    <name evidence="14" type="ORF">E6H00_04645</name>
</gene>
<feature type="binding site" evidence="11">
    <location>
        <begin position="22"/>
        <end position="29"/>
    </location>
    <ligand>
        <name>ATP</name>
        <dbReference type="ChEBI" id="CHEBI:30616"/>
    </ligand>
</feature>
<keyword evidence="6 11" id="KW-0547">Nucleotide-binding</keyword>
<evidence type="ECO:0000256" key="5">
    <source>
        <dbReference type="ARBA" id="ARBA00022727"/>
    </source>
</evidence>
<evidence type="ECO:0000256" key="7">
    <source>
        <dbReference type="ARBA" id="ARBA00022777"/>
    </source>
</evidence>
<reference evidence="14 15" key="1">
    <citation type="journal article" date="2019" name="Nat. Microbiol.">
        <title>Mediterranean grassland soil C-N compound turnover is dependent on rainfall and depth, and is mediated by genomically divergent microorganisms.</title>
        <authorList>
            <person name="Diamond S."/>
            <person name="Andeer P.F."/>
            <person name="Li Z."/>
            <person name="Crits-Christoph A."/>
            <person name="Burstein D."/>
            <person name="Anantharaman K."/>
            <person name="Lane K.R."/>
            <person name="Thomas B.C."/>
            <person name="Pan C."/>
            <person name="Northen T.R."/>
            <person name="Banfield J.F."/>
        </authorList>
    </citation>
    <scope>NUCLEOTIDE SEQUENCE [LARGE SCALE GENOMIC DNA]</scope>
    <source>
        <strain evidence="14">NP_3</strain>
    </source>
</reference>
<dbReference type="GO" id="GO:0006227">
    <property type="term" value="P:dUDP biosynthetic process"/>
    <property type="evidence" value="ECO:0007669"/>
    <property type="project" value="TreeGrafter"/>
</dbReference>
<accession>A0A537K5Y8</accession>
<dbReference type="CDD" id="cd01672">
    <property type="entry name" value="TMPK"/>
    <property type="match status" value="1"/>
</dbReference>
<evidence type="ECO:0000256" key="9">
    <source>
        <dbReference type="ARBA" id="ARBA00048743"/>
    </source>
</evidence>
<name>A0A537K5Y8_9BACT</name>
<evidence type="ECO:0000313" key="15">
    <source>
        <dbReference type="Proteomes" id="UP000318509"/>
    </source>
</evidence>
<dbReference type="Gene3D" id="3.40.50.300">
    <property type="entry name" value="P-loop containing nucleotide triphosphate hydrolases"/>
    <property type="match status" value="1"/>
</dbReference>
<dbReference type="EC" id="2.7.4.9" evidence="2 11"/>
<evidence type="ECO:0000256" key="1">
    <source>
        <dbReference type="ARBA" id="ARBA00009776"/>
    </source>
</evidence>
<keyword evidence="5 11" id="KW-0545">Nucleotide biosynthesis</keyword>
<comment type="function">
    <text evidence="10 11">Phosphorylation of dTMP to form dTDP in both de novo and salvage pathways of dTTP synthesis.</text>
</comment>
<evidence type="ECO:0000256" key="2">
    <source>
        <dbReference type="ARBA" id="ARBA00012980"/>
    </source>
</evidence>
<dbReference type="NCBIfam" id="TIGR00041">
    <property type="entry name" value="DTMP_kinase"/>
    <property type="match status" value="1"/>
</dbReference>
<dbReference type="SUPFAM" id="SSF52540">
    <property type="entry name" value="P-loop containing nucleoside triphosphate hydrolases"/>
    <property type="match status" value="1"/>
</dbReference>
<dbReference type="EMBL" id="VBAK01000102">
    <property type="protein sequence ID" value="TMI91198.1"/>
    <property type="molecule type" value="Genomic_DNA"/>
</dbReference>
<feature type="region of interest" description="Disordered" evidence="12">
    <location>
        <begin position="165"/>
        <end position="184"/>
    </location>
</feature>
<dbReference type="PANTHER" id="PTHR10344:SF4">
    <property type="entry name" value="UMP-CMP KINASE 2, MITOCHONDRIAL"/>
    <property type="match status" value="1"/>
</dbReference>
<sequence length="251" mass="26263">MGIPAGRRSPGPARGIFLTLEGSEGAGKTTQARLVADDLRGRGLDVVEVREPGGTPIGEQIRALLLDAHRREMAARAEMLLFAASRAQLVAEVIAPALAAGRCVVCDRYVDASLAYQGVGRGLGIDVVRSVNQVATGGLVPDLTLLLDIDVEIGLERARAETGRAALAHAGGPSPRPGALGTGSGDRMEQEFLAFHRRVREGFLTIAKNEPQRITVIDARGSVTAVQGAIRQVVAQLLRGREGPGGGEGSR</sequence>
<dbReference type="Pfam" id="PF02223">
    <property type="entry name" value="Thymidylate_kin"/>
    <property type="match status" value="1"/>
</dbReference>
<dbReference type="GO" id="GO:0006233">
    <property type="term" value="P:dTDP biosynthetic process"/>
    <property type="evidence" value="ECO:0007669"/>
    <property type="project" value="InterPro"/>
</dbReference>